<dbReference type="RefSeq" id="WP_343956450.1">
    <property type="nucleotide sequence ID" value="NZ_BAAAMN010000014.1"/>
</dbReference>
<accession>A0ABN2UER9</accession>
<gene>
    <name evidence="1" type="ORF">GCM10009720_09380</name>
</gene>
<comment type="caution">
    <text evidence="1">The sequence shown here is derived from an EMBL/GenBank/DDBJ whole genome shotgun (WGS) entry which is preliminary data.</text>
</comment>
<reference evidence="1 2" key="1">
    <citation type="journal article" date="2019" name="Int. J. Syst. Evol. Microbiol.">
        <title>The Global Catalogue of Microorganisms (GCM) 10K type strain sequencing project: providing services to taxonomists for standard genome sequencing and annotation.</title>
        <authorList>
            <consortium name="The Broad Institute Genomics Platform"/>
            <consortium name="The Broad Institute Genome Sequencing Center for Infectious Disease"/>
            <person name="Wu L."/>
            <person name="Ma J."/>
        </authorList>
    </citation>
    <scope>NUCLEOTIDE SEQUENCE [LARGE SCALE GENOMIC DNA]</scope>
    <source>
        <strain evidence="1 2">JCM 13595</strain>
    </source>
</reference>
<evidence type="ECO:0000313" key="2">
    <source>
        <dbReference type="Proteomes" id="UP001501461"/>
    </source>
</evidence>
<organism evidence="1 2">
    <name type="scientific">Yaniella flava</name>
    <dbReference type="NCBI Taxonomy" id="287930"/>
    <lineage>
        <taxon>Bacteria</taxon>
        <taxon>Bacillati</taxon>
        <taxon>Actinomycetota</taxon>
        <taxon>Actinomycetes</taxon>
        <taxon>Micrococcales</taxon>
        <taxon>Micrococcaceae</taxon>
        <taxon>Yaniella</taxon>
    </lineage>
</organism>
<dbReference type="Proteomes" id="UP001501461">
    <property type="component" value="Unassembled WGS sequence"/>
</dbReference>
<keyword evidence="2" id="KW-1185">Reference proteome</keyword>
<name>A0ABN2UER9_9MICC</name>
<proteinExistence type="predicted"/>
<dbReference type="EMBL" id="BAAAMN010000014">
    <property type="protein sequence ID" value="GAA2031238.1"/>
    <property type="molecule type" value="Genomic_DNA"/>
</dbReference>
<evidence type="ECO:0000313" key="1">
    <source>
        <dbReference type="EMBL" id="GAA2031238.1"/>
    </source>
</evidence>
<sequence length="189" mass="21273">MSNQTRTKREYFEPGAVEASIIAAAASMTGPNDHADWNAQMLMNIREVATMARDWKFRDTVNDLLSEDATPFAAIIRGFEFHESSQRYVIQLESKDKDGPKLEYINTNRVDSDASVDLLMEIIEDDLMGNSVLVYKLVEAKGEKKYRSLGHVKNLGPGDDSEFSDQELEDDLLDHVESIGKAQTGGRRR</sequence>
<protein>
    <submittedName>
        <fullName evidence="1">Uncharacterized protein</fullName>
    </submittedName>
</protein>